<dbReference type="InterPro" id="IPR004089">
    <property type="entry name" value="MCPsignal_dom"/>
</dbReference>
<name>A0A6V8LZJ6_9BACT</name>
<organism evidence="9 10">
    <name type="scientific">Fundidesulfovibrio magnetotacticus</name>
    <dbReference type="NCBI Taxonomy" id="2730080"/>
    <lineage>
        <taxon>Bacteria</taxon>
        <taxon>Pseudomonadati</taxon>
        <taxon>Thermodesulfobacteriota</taxon>
        <taxon>Desulfovibrionia</taxon>
        <taxon>Desulfovibrionales</taxon>
        <taxon>Desulfovibrionaceae</taxon>
        <taxon>Fundidesulfovibrio</taxon>
    </lineage>
</organism>
<dbReference type="GO" id="GO:0006935">
    <property type="term" value="P:chemotaxis"/>
    <property type="evidence" value="ECO:0007669"/>
    <property type="project" value="UniProtKB-ARBA"/>
</dbReference>
<protein>
    <submittedName>
        <fullName evidence="9">Methyl-accepting chemotaxis protein McpQ</fullName>
    </submittedName>
</protein>
<dbReference type="GO" id="GO:0007165">
    <property type="term" value="P:signal transduction"/>
    <property type="evidence" value="ECO:0007669"/>
    <property type="project" value="UniProtKB-KW"/>
</dbReference>
<proteinExistence type="inferred from homology"/>
<comment type="caution">
    <text evidence="9">The sequence shown here is derived from an EMBL/GenBank/DDBJ whole genome shotgun (WGS) entry which is preliminary data.</text>
</comment>
<reference evidence="9 10" key="2">
    <citation type="submission" date="2020-05" db="EMBL/GenBank/DDBJ databases">
        <title>Draft genome sequence of Desulfovibrio sp. strainFSS-1.</title>
        <authorList>
            <person name="Shimoshige H."/>
            <person name="Kobayashi H."/>
            <person name="Maekawa T."/>
        </authorList>
    </citation>
    <scope>NUCLEOTIDE SEQUENCE [LARGE SCALE GENOMIC DNA]</scope>
    <source>
        <strain evidence="9 10">SIID29052-01</strain>
    </source>
</reference>
<dbReference type="RefSeq" id="WP_173086023.1">
    <property type="nucleotide sequence ID" value="NZ_BLTE01000015.1"/>
</dbReference>
<dbReference type="GO" id="GO:0016020">
    <property type="term" value="C:membrane"/>
    <property type="evidence" value="ECO:0007669"/>
    <property type="project" value="UniProtKB-SubCell"/>
</dbReference>
<accession>A0A6V8LZJ6</accession>
<evidence type="ECO:0000256" key="6">
    <source>
        <dbReference type="SAM" id="Phobius"/>
    </source>
</evidence>
<evidence type="ECO:0000256" key="2">
    <source>
        <dbReference type="ARBA" id="ARBA00023224"/>
    </source>
</evidence>
<dbReference type="Proteomes" id="UP000494245">
    <property type="component" value="Unassembled WGS sequence"/>
</dbReference>
<dbReference type="PROSITE" id="PS50111">
    <property type="entry name" value="CHEMOTAXIS_TRANSDUC_2"/>
    <property type="match status" value="1"/>
</dbReference>
<evidence type="ECO:0000256" key="5">
    <source>
        <dbReference type="SAM" id="Coils"/>
    </source>
</evidence>
<evidence type="ECO:0000259" key="8">
    <source>
        <dbReference type="PROSITE" id="PS50885"/>
    </source>
</evidence>
<dbReference type="InterPro" id="IPR003660">
    <property type="entry name" value="HAMP_dom"/>
</dbReference>
<dbReference type="Pfam" id="PF00015">
    <property type="entry name" value="MCPsignal"/>
    <property type="match status" value="1"/>
</dbReference>
<feature type="coiled-coil region" evidence="5">
    <location>
        <begin position="261"/>
        <end position="307"/>
    </location>
</feature>
<dbReference type="Pfam" id="PF11845">
    <property type="entry name" value="Tll0287-like"/>
    <property type="match status" value="1"/>
</dbReference>
<comment type="similarity">
    <text evidence="3">Belongs to the methyl-accepting chemotaxis (MCP) protein family.</text>
</comment>
<dbReference type="SMART" id="SM00304">
    <property type="entry name" value="HAMP"/>
    <property type="match status" value="1"/>
</dbReference>
<evidence type="ECO:0000256" key="3">
    <source>
        <dbReference type="ARBA" id="ARBA00029447"/>
    </source>
</evidence>
<sequence>MSIKWKILLIALVGPLVLALVMFVLEVRSISSSAEDAILQESRGIVFMAEAARTEMSKKLETGVIRPFDQIPKDRLIEAVPVITAINMAQQNASKLGYQFRVPKEQPRNPRNEPTELERKVLRELESKNLEEMVVKEADKVRYFRAIRLTPECLYCHGDPKGEKDPLGGTKEGWKVGEVHGAFEIISSLDRAAKQTSSAALSGGLITLGVLGAIFAIAWVSMSKNVLGPLNNIQEFAGAVANGQLDAQPKGSFTAELKALKDAISTMVGKLKEKMAEAQRKTQEAEVQKTQAEKSMAEAQAQEAKVTGLLSTMASVATDSAEIARQVALASEALSAQVEQVNKGAEIQNQRTEETATSMEEMNATVLEVARNSSSAAESAESARTEAQKGARIVAQSVEAIKQVYQQAHQLKTQMTALGKQADDISRILDVISDIADQTNLLALNAAIEAARAGEAGRGFAVVADEVRKLAEKTMNATKEVGEVIGSIQTGARDNIKSVEAASQSIDSATGLASQSGEALDHIVTLVTQTSDQVRSIATAAEQQSAASEEINRAVDDIRRVTAETADGMGHSAKAVSDLAVLAQKLQGLIDDMNKG</sequence>
<reference evidence="9 10" key="1">
    <citation type="submission" date="2020-04" db="EMBL/GenBank/DDBJ databases">
        <authorList>
            <consortium name="Desulfovibrio sp. FSS-1 genome sequencing consortium"/>
            <person name="Shimoshige H."/>
            <person name="Kobayashi H."/>
            <person name="Maekawa T."/>
        </authorList>
    </citation>
    <scope>NUCLEOTIDE SEQUENCE [LARGE SCALE GENOMIC DNA]</scope>
    <source>
        <strain evidence="9 10">SIID29052-01</strain>
    </source>
</reference>
<dbReference type="PROSITE" id="PS50885">
    <property type="entry name" value="HAMP"/>
    <property type="match status" value="1"/>
</dbReference>
<feature type="domain" description="Methyl-accepting transducer" evidence="7">
    <location>
        <begin position="323"/>
        <end position="559"/>
    </location>
</feature>
<dbReference type="SUPFAM" id="SSF58104">
    <property type="entry name" value="Methyl-accepting chemotaxis protein (MCP) signaling domain"/>
    <property type="match status" value="1"/>
</dbReference>
<dbReference type="EMBL" id="BLTE01000015">
    <property type="protein sequence ID" value="GFK95206.1"/>
    <property type="molecule type" value="Genomic_DNA"/>
</dbReference>
<keyword evidence="10" id="KW-1185">Reference proteome</keyword>
<dbReference type="AlphaFoldDB" id="A0A6V8LZJ6"/>
<dbReference type="PANTHER" id="PTHR32089">
    <property type="entry name" value="METHYL-ACCEPTING CHEMOTAXIS PROTEIN MCPB"/>
    <property type="match status" value="1"/>
</dbReference>
<evidence type="ECO:0000256" key="1">
    <source>
        <dbReference type="ARBA" id="ARBA00004370"/>
    </source>
</evidence>
<keyword evidence="2 4" id="KW-0807">Transducer</keyword>
<feature type="transmembrane region" description="Helical" evidence="6">
    <location>
        <begin position="199"/>
        <end position="220"/>
    </location>
</feature>
<dbReference type="CDD" id="cd11386">
    <property type="entry name" value="MCP_signal"/>
    <property type="match status" value="1"/>
</dbReference>
<keyword evidence="6" id="KW-0812">Transmembrane</keyword>
<evidence type="ECO:0000313" key="10">
    <source>
        <dbReference type="Proteomes" id="UP000494245"/>
    </source>
</evidence>
<dbReference type="SMART" id="SM00283">
    <property type="entry name" value="MA"/>
    <property type="match status" value="1"/>
</dbReference>
<dbReference type="PANTHER" id="PTHR32089:SF112">
    <property type="entry name" value="LYSOZYME-LIKE PROTEIN-RELATED"/>
    <property type="match status" value="1"/>
</dbReference>
<keyword evidence="6" id="KW-0472">Membrane</keyword>
<evidence type="ECO:0000313" key="9">
    <source>
        <dbReference type="EMBL" id="GFK95206.1"/>
    </source>
</evidence>
<evidence type="ECO:0000259" key="7">
    <source>
        <dbReference type="PROSITE" id="PS50111"/>
    </source>
</evidence>
<dbReference type="Gene3D" id="6.10.340.10">
    <property type="match status" value="1"/>
</dbReference>
<evidence type="ECO:0000256" key="4">
    <source>
        <dbReference type="PROSITE-ProRule" id="PRU00284"/>
    </source>
</evidence>
<comment type="subcellular location">
    <subcellularLocation>
        <location evidence="1">Membrane</location>
    </subcellularLocation>
</comment>
<feature type="domain" description="HAMP" evidence="8">
    <location>
        <begin position="224"/>
        <end position="276"/>
    </location>
</feature>
<keyword evidence="6" id="KW-1133">Transmembrane helix</keyword>
<dbReference type="InterPro" id="IPR021796">
    <property type="entry name" value="Tll0287-like_dom"/>
</dbReference>
<gene>
    <name evidence="9" type="primary">mcpQ_16</name>
    <name evidence="9" type="ORF">NNJEOMEG_03064</name>
</gene>
<dbReference type="FunFam" id="1.10.287.950:FF:000001">
    <property type="entry name" value="Methyl-accepting chemotaxis sensory transducer"/>
    <property type="match status" value="1"/>
</dbReference>
<dbReference type="Gene3D" id="1.10.287.950">
    <property type="entry name" value="Methyl-accepting chemotaxis protein"/>
    <property type="match status" value="1"/>
</dbReference>
<keyword evidence="5" id="KW-0175">Coiled coil</keyword>